<dbReference type="Gene3D" id="1.25.10.10">
    <property type="entry name" value="Leucine-rich Repeat Variant"/>
    <property type="match status" value="1"/>
</dbReference>
<proteinExistence type="inferred from homology"/>
<dbReference type="InterPro" id="IPR003960">
    <property type="entry name" value="ATPase_AAA_CS"/>
</dbReference>
<dbReference type="SMART" id="SM00745">
    <property type="entry name" value="MIT"/>
    <property type="match status" value="1"/>
</dbReference>
<comment type="subcellular location">
    <subcellularLocation>
        <location evidence="1">Endosome membrane</location>
        <topology evidence="1">Peripheral membrane protein</topology>
    </subcellularLocation>
</comment>
<dbReference type="CDD" id="cd19521">
    <property type="entry name" value="RecA-like_VPS4"/>
    <property type="match status" value="1"/>
</dbReference>
<dbReference type="Pfam" id="PF10363">
    <property type="entry name" value="RTP1_C1"/>
    <property type="match status" value="1"/>
</dbReference>
<dbReference type="Pfam" id="PF09336">
    <property type="entry name" value="Vps4_C"/>
    <property type="match status" value="1"/>
</dbReference>
<organism evidence="10 11">
    <name type="scientific">Tegillarca granosa</name>
    <name type="common">Malaysian cockle</name>
    <name type="synonym">Anadara granosa</name>
    <dbReference type="NCBI Taxonomy" id="220873"/>
    <lineage>
        <taxon>Eukaryota</taxon>
        <taxon>Metazoa</taxon>
        <taxon>Spiralia</taxon>
        <taxon>Lophotrochozoa</taxon>
        <taxon>Mollusca</taxon>
        <taxon>Bivalvia</taxon>
        <taxon>Autobranchia</taxon>
        <taxon>Pteriomorphia</taxon>
        <taxon>Arcoida</taxon>
        <taxon>Arcoidea</taxon>
        <taxon>Arcidae</taxon>
        <taxon>Tegillarca</taxon>
    </lineage>
</organism>
<dbReference type="CDD" id="cd02678">
    <property type="entry name" value="MIT_VPS4"/>
    <property type="match status" value="1"/>
</dbReference>
<evidence type="ECO:0000313" key="10">
    <source>
        <dbReference type="EMBL" id="KAJ8303098.1"/>
    </source>
</evidence>
<dbReference type="PANTHER" id="PTHR23074">
    <property type="entry name" value="AAA DOMAIN-CONTAINING"/>
    <property type="match status" value="1"/>
</dbReference>
<protein>
    <recommendedName>
        <fullName evidence="12">Vesicle-fusing ATPase</fullName>
    </recommendedName>
</protein>
<dbReference type="InterPro" id="IPR016024">
    <property type="entry name" value="ARM-type_fold"/>
</dbReference>
<dbReference type="Proteomes" id="UP001217089">
    <property type="component" value="Unassembled WGS sequence"/>
</dbReference>
<dbReference type="PROSITE" id="PS00674">
    <property type="entry name" value="AAA"/>
    <property type="match status" value="1"/>
</dbReference>
<dbReference type="SUPFAM" id="SSF52540">
    <property type="entry name" value="P-loop containing nucleoside triphosphate hydrolases"/>
    <property type="match status" value="1"/>
</dbReference>
<evidence type="ECO:0000256" key="6">
    <source>
        <dbReference type="ARBA" id="ARBA00023136"/>
    </source>
</evidence>
<accession>A0ABQ9ECP9</accession>
<keyword evidence="5 7" id="KW-0067">ATP-binding</keyword>
<evidence type="ECO:0000256" key="1">
    <source>
        <dbReference type="ARBA" id="ARBA00004481"/>
    </source>
</evidence>
<dbReference type="SUPFAM" id="SSF48371">
    <property type="entry name" value="ARM repeat"/>
    <property type="match status" value="1"/>
</dbReference>
<evidence type="ECO:0000256" key="7">
    <source>
        <dbReference type="RuleBase" id="RU003651"/>
    </source>
</evidence>
<dbReference type="Pfam" id="PF04212">
    <property type="entry name" value="MIT"/>
    <property type="match status" value="1"/>
</dbReference>
<evidence type="ECO:0000256" key="3">
    <source>
        <dbReference type="ARBA" id="ARBA00022741"/>
    </source>
</evidence>
<sequence>MSESQNTSENDDERVSEIQKAFEELCDPLIPVRGHALITLSKLIQNKHPDALEKKDLLLKIFLENLSHVDSYLYLASINGLAGLSDVYPDIVITSLIQEFSKPATGDKKYRITETKLKIGECLVKATRNLGDMVPKYKNVLLAAFLNGARDPDGMVRASSISNLGEICKLLRFSLGSVLHEVFNCCSSLLKSDTDVKVREAAALMICLLLQGLDKDIMKVLDSVIKDLYKLLKYSLTVEKEDSVKLHVTLTLNELDTIMRELLFPQQKLQKKIKVSQKLLKFYKNLLDNFFISKSKFMFLGWSDVAKDLESRHKAIDLVTKATEEDKNKNYEEALRLYEHAVEYFLHAMKYEAQSDKAKDSIRAKCVQYLDRAEKLKNYVHKKNKKKQVADSDGGEIIKMQTQMILKMKKMIQTRKNLPISAIVMEKPNVKWDDVAGLSNAKEALKEAVILPVKFPHLFTGKRKPWRGILLFGPPGTGKSYLAKAVATEANNSTFFSVSSSDLVSKWLGESEKLVKTLFSLARENKPSIIFIDEVDALCGSRSENESESARRIKTEFLVQMQGVGIDNDGVLVLGATNIPWVLDSAIRRSVVVRDALMEPVRKVQTATHFRRVRGPSREDPSVIFDDLLTPCSPGAPGAIEMNWTEVPGEKLLEPIISMSDMMLSLSRSKPTVNENDLKKLTDFTNDFGQEG</sequence>
<dbReference type="InterPro" id="IPR036181">
    <property type="entry name" value="MIT_dom_sf"/>
</dbReference>
<dbReference type="PANTHER" id="PTHR23074:SF83">
    <property type="entry name" value="VACUOLAR PROTEIN SORTING-ASSOCIATED PROTEIN 4A"/>
    <property type="match status" value="1"/>
</dbReference>
<evidence type="ECO:0000256" key="2">
    <source>
        <dbReference type="ARBA" id="ARBA00006914"/>
    </source>
</evidence>
<comment type="caution">
    <text evidence="10">The sequence shown here is derived from an EMBL/GenBank/DDBJ whole genome shotgun (WGS) entry which is preliminary data.</text>
</comment>
<dbReference type="InterPro" id="IPR045253">
    <property type="entry name" value="VPS4_MIT"/>
</dbReference>
<dbReference type="SMART" id="SM00382">
    <property type="entry name" value="AAA"/>
    <property type="match status" value="1"/>
</dbReference>
<keyword evidence="4" id="KW-0967">Endosome</keyword>
<dbReference type="InterPro" id="IPR027417">
    <property type="entry name" value="P-loop_NTPase"/>
</dbReference>
<dbReference type="SUPFAM" id="SSF116846">
    <property type="entry name" value="MIT domain"/>
    <property type="match status" value="1"/>
</dbReference>
<dbReference type="Gene3D" id="3.40.50.300">
    <property type="entry name" value="P-loop containing nucleotide triphosphate hydrolases"/>
    <property type="match status" value="1"/>
</dbReference>
<dbReference type="EMBL" id="JARBDR010000917">
    <property type="protein sequence ID" value="KAJ8303098.1"/>
    <property type="molecule type" value="Genomic_DNA"/>
</dbReference>
<keyword evidence="3 7" id="KW-0547">Nucleotide-binding</keyword>
<keyword evidence="6" id="KW-0472">Membrane</keyword>
<evidence type="ECO:0008006" key="12">
    <source>
        <dbReference type="Google" id="ProtNLM"/>
    </source>
</evidence>
<dbReference type="InterPro" id="IPR050304">
    <property type="entry name" value="MT-severing_AAA_ATPase"/>
</dbReference>
<feature type="domain" description="MIT" evidence="9">
    <location>
        <begin position="309"/>
        <end position="386"/>
    </location>
</feature>
<dbReference type="Gene3D" id="1.10.8.60">
    <property type="match status" value="1"/>
</dbReference>
<dbReference type="InterPro" id="IPR003593">
    <property type="entry name" value="AAA+_ATPase"/>
</dbReference>
<dbReference type="Gene3D" id="1.20.58.80">
    <property type="entry name" value="Phosphotransferase system, lactose/cellobiose-type IIA subunit"/>
    <property type="match status" value="1"/>
</dbReference>
<comment type="similarity">
    <text evidence="2 7">Belongs to the AAA ATPase family.</text>
</comment>
<dbReference type="InterPro" id="IPR003959">
    <property type="entry name" value="ATPase_AAA_core"/>
</dbReference>
<dbReference type="InterPro" id="IPR007330">
    <property type="entry name" value="MIT_dom"/>
</dbReference>
<evidence type="ECO:0000313" key="11">
    <source>
        <dbReference type="Proteomes" id="UP001217089"/>
    </source>
</evidence>
<keyword evidence="11" id="KW-1185">Reference proteome</keyword>
<dbReference type="InterPro" id="IPR019451">
    <property type="entry name" value="Rtp1_C1"/>
</dbReference>
<name>A0ABQ9ECP9_TEGGR</name>
<reference evidence="10 11" key="1">
    <citation type="submission" date="2022-12" db="EMBL/GenBank/DDBJ databases">
        <title>Chromosome-level genome of Tegillarca granosa.</title>
        <authorList>
            <person name="Kim J."/>
        </authorList>
    </citation>
    <scope>NUCLEOTIDE SEQUENCE [LARGE SCALE GENOMIC DNA]</scope>
    <source>
        <strain evidence="10">Teg-2019</strain>
        <tissue evidence="10">Adductor muscle</tissue>
    </source>
</reference>
<gene>
    <name evidence="10" type="ORF">KUTeg_019494</name>
</gene>
<feature type="domain" description="AAA+ ATPase" evidence="8">
    <location>
        <begin position="465"/>
        <end position="597"/>
    </location>
</feature>
<evidence type="ECO:0000256" key="5">
    <source>
        <dbReference type="ARBA" id="ARBA00022840"/>
    </source>
</evidence>
<evidence type="ECO:0000259" key="8">
    <source>
        <dbReference type="SMART" id="SM00382"/>
    </source>
</evidence>
<dbReference type="InterPro" id="IPR011989">
    <property type="entry name" value="ARM-like"/>
</dbReference>
<evidence type="ECO:0000259" key="9">
    <source>
        <dbReference type="SMART" id="SM00745"/>
    </source>
</evidence>
<dbReference type="Pfam" id="PF00004">
    <property type="entry name" value="AAA"/>
    <property type="match status" value="1"/>
</dbReference>
<dbReference type="InterPro" id="IPR015415">
    <property type="entry name" value="Spast_Vps4_C"/>
</dbReference>
<evidence type="ECO:0000256" key="4">
    <source>
        <dbReference type="ARBA" id="ARBA00022753"/>
    </source>
</evidence>